<organism evidence="2 3">
    <name type="scientific">Silvibacterium bohemicum</name>
    <dbReference type="NCBI Taxonomy" id="1577686"/>
    <lineage>
        <taxon>Bacteria</taxon>
        <taxon>Pseudomonadati</taxon>
        <taxon>Acidobacteriota</taxon>
        <taxon>Terriglobia</taxon>
        <taxon>Terriglobales</taxon>
        <taxon>Acidobacteriaceae</taxon>
        <taxon>Silvibacterium</taxon>
    </lineage>
</organism>
<evidence type="ECO:0000256" key="1">
    <source>
        <dbReference type="SAM" id="Phobius"/>
    </source>
</evidence>
<dbReference type="AlphaFoldDB" id="A0A841JPN6"/>
<comment type="caution">
    <text evidence="2">The sequence shown here is derived from an EMBL/GenBank/DDBJ whole genome shotgun (WGS) entry which is preliminary data.</text>
</comment>
<name>A0A841JPN6_9BACT</name>
<gene>
    <name evidence="2" type="ORF">HNQ77_001286</name>
</gene>
<keyword evidence="1" id="KW-0812">Transmembrane</keyword>
<dbReference type="Proteomes" id="UP000538666">
    <property type="component" value="Unassembled WGS sequence"/>
</dbReference>
<feature type="transmembrane region" description="Helical" evidence="1">
    <location>
        <begin position="126"/>
        <end position="145"/>
    </location>
</feature>
<evidence type="ECO:0000313" key="3">
    <source>
        <dbReference type="Proteomes" id="UP000538666"/>
    </source>
</evidence>
<dbReference type="EMBL" id="JACHEK010000002">
    <property type="protein sequence ID" value="MBB6143342.1"/>
    <property type="molecule type" value="Genomic_DNA"/>
</dbReference>
<evidence type="ECO:0000313" key="2">
    <source>
        <dbReference type="EMBL" id="MBB6143342.1"/>
    </source>
</evidence>
<keyword evidence="1" id="KW-1133">Transmembrane helix</keyword>
<dbReference type="RefSeq" id="WP_050062234.1">
    <property type="nucleotide sequence ID" value="NZ_JACHEK010000002.1"/>
</dbReference>
<evidence type="ECO:0008006" key="4">
    <source>
        <dbReference type="Google" id="ProtNLM"/>
    </source>
</evidence>
<keyword evidence="3" id="KW-1185">Reference proteome</keyword>
<reference evidence="2 3" key="1">
    <citation type="submission" date="2020-08" db="EMBL/GenBank/DDBJ databases">
        <title>Genomic Encyclopedia of Type Strains, Phase IV (KMG-IV): sequencing the most valuable type-strain genomes for metagenomic binning, comparative biology and taxonomic classification.</title>
        <authorList>
            <person name="Goeker M."/>
        </authorList>
    </citation>
    <scope>NUCLEOTIDE SEQUENCE [LARGE SCALE GENOMIC DNA]</scope>
    <source>
        <strain evidence="2 3">DSM 103733</strain>
    </source>
</reference>
<feature type="transmembrane region" description="Helical" evidence="1">
    <location>
        <begin position="86"/>
        <end position="106"/>
    </location>
</feature>
<proteinExistence type="predicted"/>
<accession>A0A841JPN6</accession>
<protein>
    <recommendedName>
        <fullName evidence="4">Zinc-finger domain-containing protein</fullName>
    </recommendedName>
</protein>
<keyword evidence="1" id="KW-0472">Membrane</keyword>
<sequence>MSAMRCKFEGEMIRAQRSGAWPAALLRHKDACADCRQALEIAPALRSDAAKLKARAELPPAMQLWAAVQRRQRVSALDRAERVVRVLKGAGLLYAVIFIAWGMRALSAHAGESMLPGLTAKTMTESIAGAGFAAVFVCSGLWYAVRRDKPQID</sequence>
<dbReference type="OrthoDB" id="121826at2"/>